<feature type="modified residue" description="4-aspartylphosphate" evidence="3">
    <location>
        <position position="52"/>
    </location>
</feature>
<dbReference type="PANTHER" id="PTHR44591">
    <property type="entry name" value="STRESS RESPONSE REGULATOR PROTEIN 1"/>
    <property type="match status" value="1"/>
</dbReference>
<evidence type="ECO:0000256" key="1">
    <source>
        <dbReference type="ARBA" id="ARBA00022553"/>
    </source>
</evidence>
<evidence type="ECO:0000313" key="5">
    <source>
        <dbReference type="EMBL" id="OGY24908.1"/>
    </source>
</evidence>
<evidence type="ECO:0000256" key="3">
    <source>
        <dbReference type="PROSITE-ProRule" id="PRU00169"/>
    </source>
</evidence>
<sequence>MNKILIIEDDEFVRDLYKNIFQKRGYEVEATRTGEEGFMKAAGNSFDMILLDISLPKASGIEILEKLKTEGKTKKISVFMLTNQSQEEVVKEAFAKGAEGYIVKARMLPEQVVSEVENFLKTKKDHL</sequence>
<evidence type="ECO:0000259" key="4">
    <source>
        <dbReference type="PROSITE" id="PS50110"/>
    </source>
</evidence>
<dbReference type="SUPFAM" id="SSF52172">
    <property type="entry name" value="CheY-like"/>
    <property type="match status" value="1"/>
</dbReference>
<gene>
    <name evidence="5" type="ORF">A2Y57_01175</name>
</gene>
<dbReference type="GO" id="GO:0000160">
    <property type="term" value="P:phosphorelay signal transduction system"/>
    <property type="evidence" value="ECO:0007669"/>
    <property type="project" value="UniProtKB-KW"/>
</dbReference>
<feature type="domain" description="Response regulatory" evidence="4">
    <location>
        <begin position="3"/>
        <end position="119"/>
    </location>
</feature>
<keyword evidence="2" id="KW-0902">Two-component regulatory system</keyword>
<comment type="caution">
    <text evidence="5">The sequence shown here is derived from an EMBL/GenBank/DDBJ whole genome shotgun (WGS) entry which is preliminary data.</text>
</comment>
<protein>
    <recommendedName>
        <fullName evidence="4">Response regulatory domain-containing protein</fullName>
    </recommendedName>
</protein>
<keyword evidence="1 3" id="KW-0597">Phosphoprotein</keyword>
<dbReference type="CDD" id="cd00156">
    <property type="entry name" value="REC"/>
    <property type="match status" value="1"/>
</dbReference>
<dbReference type="Pfam" id="PF00072">
    <property type="entry name" value="Response_reg"/>
    <property type="match status" value="1"/>
</dbReference>
<name>A0A1G1WB34_9BACT</name>
<dbReference type="PANTHER" id="PTHR44591:SF14">
    <property type="entry name" value="PROTEIN PILG"/>
    <property type="match status" value="1"/>
</dbReference>
<accession>A0A1G1WB34</accession>
<dbReference type="EMBL" id="MHCQ01000007">
    <property type="protein sequence ID" value="OGY24908.1"/>
    <property type="molecule type" value="Genomic_DNA"/>
</dbReference>
<proteinExistence type="predicted"/>
<evidence type="ECO:0000256" key="2">
    <source>
        <dbReference type="ARBA" id="ARBA00023012"/>
    </source>
</evidence>
<evidence type="ECO:0000313" key="6">
    <source>
        <dbReference type="Proteomes" id="UP000177103"/>
    </source>
</evidence>
<organism evidence="5 6">
    <name type="scientific">Candidatus Woykebacteria bacterium RBG_13_40_7b</name>
    <dbReference type="NCBI Taxonomy" id="1802594"/>
    <lineage>
        <taxon>Bacteria</taxon>
        <taxon>Candidatus Woykeibacteriota</taxon>
    </lineage>
</organism>
<dbReference type="SMART" id="SM00448">
    <property type="entry name" value="REC"/>
    <property type="match status" value="1"/>
</dbReference>
<dbReference type="InterPro" id="IPR050595">
    <property type="entry name" value="Bact_response_regulator"/>
</dbReference>
<dbReference type="AlphaFoldDB" id="A0A1G1WB34"/>
<dbReference type="Gene3D" id="3.40.50.2300">
    <property type="match status" value="1"/>
</dbReference>
<dbReference type="InterPro" id="IPR011006">
    <property type="entry name" value="CheY-like_superfamily"/>
</dbReference>
<dbReference type="Proteomes" id="UP000177103">
    <property type="component" value="Unassembled WGS sequence"/>
</dbReference>
<dbReference type="PROSITE" id="PS50110">
    <property type="entry name" value="RESPONSE_REGULATORY"/>
    <property type="match status" value="1"/>
</dbReference>
<dbReference type="InterPro" id="IPR001789">
    <property type="entry name" value="Sig_transdc_resp-reg_receiver"/>
</dbReference>
<reference evidence="5 6" key="1">
    <citation type="journal article" date="2016" name="Nat. Commun.">
        <title>Thousands of microbial genomes shed light on interconnected biogeochemical processes in an aquifer system.</title>
        <authorList>
            <person name="Anantharaman K."/>
            <person name="Brown C.T."/>
            <person name="Hug L.A."/>
            <person name="Sharon I."/>
            <person name="Castelle C.J."/>
            <person name="Probst A.J."/>
            <person name="Thomas B.C."/>
            <person name="Singh A."/>
            <person name="Wilkins M.J."/>
            <person name="Karaoz U."/>
            <person name="Brodie E.L."/>
            <person name="Williams K.H."/>
            <person name="Hubbard S.S."/>
            <person name="Banfield J.F."/>
        </authorList>
    </citation>
    <scope>NUCLEOTIDE SEQUENCE [LARGE SCALE GENOMIC DNA]</scope>
</reference>